<dbReference type="GO" id="GO:0051707">
    <property type="term" value="P:response to other organism"/>
    <property type="evidence" value="ECO:0007669"/>
    <property type="project" value="UniProtKB-ARBA"/>
</dbReference>
<dbReference type="InterPro" id="IPR000719">
    <property type="entry name" value="Prot_kinase_dom"/>
</dbReference>
<feature type="transmembrane region" description="Helical" evidence="20">
    <location>
        <begin position="449"/>
        <end position="473"/>
    </location>
</feature>
<evidence type="ECO:0000256" key="4">
    <source>
        <dbReference type="ARBA" id="ARBA00022679"/>
    </source>
</evidence>
<keyword evidence="13" id="KW-1015">Disulfide bond</keyword>
<evidence type="ECO:0000256" key="18">
    <source>
        <dbReference type="PIRNR" id="PIRNR000641"/>
    </source>
</evidence>
<evidence type="ECO:0000313" key="24">
    <source>
        <dbReference type="EMBL" id="KAJ3697762.1"/>
    </source>
</evidence>
<evidence type="ECO:0000256" key="15">
    <source>
        <dbReference type="ARBA" id="ARBA00023180"/>
    </source>
</evidence>
<keyword evidence="14" id="KW-0675">Receptor</keyword>
<evidence type="ECO:0000256" key="10">
    <source>
        <dbReference type="ARBA" id="ARBA00022840"/>
    </source>
</evidence>
<dbReference type="InterPro" id="IPR001480">
    <property type="entry name" value="Bulb-type_lectin_dom"/>
</dbReference>
<dbReference type="PROSITE" id="PS50948">
    <property type="entry name" value="PAN"/>
    <property type="match status" value="1"/>
</dbReference>
<dbReference type="SMART" id="SM00220">
    <property type="entry name" value="S_TKc"/>
    <property type="match status" value="1"/>
</dbReference>
<dbReference type="Gene3D" id="2.90.10.10">
    <property type="entry name" value="Bulb-type lectin domain"/>
    <property type="match status" value="1"/>
</dbReference>
<comment type="caution">
    <text evidence="24">The sequence shown here is derived from an EMBL/GenBank/DDBJ whole genome shotgun (WGS) entry which is preliminary data.</text>
</comment>
<evidence type="ECO:0000256" key="5">
    <source>
        <dbReference type="ARBA" id="ARBA00022692"/>
    </source>
</evidence>
<keyword evidence="4 18" id="KW-0808">Transferase</keyword>
<evidence type="ECO:0000256" key="14">
    <source>
        <dbReference type="ARBA" id="ARBA00023170"/>
    </source>
</evidence>
<dbReference type="EMBL" id="JAMRDG010000001">
    <property type="protein sequence ID" value="KAJ3697762.1"/>
    <property type="molecule type" value="Genomic_DNA"/>
</dbReference>
<dbReference type="FunFam" id="1.10.510.10:FF:000621">
    <property type="entry name" value="Serine/threonine-protein kinase"/>
    <property type="match status" value="1"/>
</dbReference>
<keyword evidence="6 21" id="KW-0732">Signal</keyword>
<keyword evidence="9 18" id="KW-0418">Kinase</keyword>
<dbReference type="GO" id="GO:0030246">
    <property type="term" value="F:carbohydrate binding"/>
    <property type="evidence" value="ECO:0007669"/>
    <property type="project" value="UniProtKB-KW"/>
</dbReference>
<dbReference type="PANTHER" id="PTHR47976:SF111">
    <property type="entry name" value="NON-SPECIFIC SERINE_THREONINE PROTEIN KINASE"/>
    <property type="match status" value="1"/>
</dbReference>
<keyword evidence="5 20" id="KW-0812">Transmembrane</keyword>
<dbReference type="CDD" id="cd14066">
    <property type="entry name" value="STKc_IRAK"/>
    <property type="match status" value="1"/>
</dbReference>
<dbReference type="Pfam" id="PF00069">
    <property type="entry name" value="Pkinase"/>
    <property type="match status" value="1"/>
</dbReference>
<evidence type="ECO:0000256" key="2">
    <source>
        <dbReference type="ARBA" id="ARBA00022527"/>
    </source>
</evidence>
<dbReference type="Gene3D" id="1.10.510.10">
    <property type="entry name" value="Transferase(Phosphotransferase) domain 1"/>
    <property type="match status" value="1"/>
</dbReference>
<dbReference type="PIRSF" id="PIRSF000641">
    <property type="entry name" value="SRK"/>
    <property type="match status" value="1"/>
</dbReference>
<protein>
    <recommendedName>
        <fullName evidence="18">Receptor-like serine/threonine-protein kinase</fullName>
        <ecNumber evidence="18">2.7.11.1</ecNumber>
    </recommendedName>
</protein>
<keyword evidence="3" id="KW-0245">EGF-like domain</keyword>
<dbReference type="EC" id="2.7.11.1" evidence="18"/>
<dbReference type="GO" id="GO:0004674">
    <property type="term" value="F:protein serine/threonine kinase activity"/>
    <property type="evidence" value="ECO:0007669"/>
    <property type="project" value="UniProtKB-KW"/>
</dbReference>
<keyword evidence="2 18" id="KW-0723">Serine/threonine-protein kinase</keyword>
<evidence type="ECO:0000256" key="20">
    <source>
        <dbReference type="SAM" id="Phobius"/>
    </source>
</evidence>
<dbReference type="FunFam" id="3.30.200.20:FF:000178">
    <property type="entry name" value="serine/threonine-protein kinase PBS1-like"/>
    <property type="match status" value="1"/>
</dbReference>
<accession>A0AAD5ZH05</accession>
<dbReference type="AlphaFoldDB" id="A0AAD5ZH05"/>
<dbReference type="GO" id="GO:0016020">
    <property type="term" value="C:membrane"/>
    <property type="evidence" value="ECO:0007669"/>
    <property type="project" value="UniProtKB-SubCell"/>
</dbReference>
<evidence type="ECO:0000256" key="1">
    <source>
        <dbReference type="ARBA" id="ARBA00004479"/>
    </source>
</evidence>
<feature type="domain" description="Apple" evidence="23">
    <location>
        <begin position="346"/>
        <end position="435"/>
    </location>
</feature>
<evidence type="ECO:0000256" key="8">
    <source>
        <dbReference type="ARBA" id="ARBA00022741"/>
    </source>
</evidence>
<evidence type="ECO:0000256" key="7">
    <source>
        <dbReference type="ARBA" id="ARBA00022734"/>
    </source>
</evidence>
<sequence>MAPFLLLLSFYLYLFLPLSFSAGPITTGFLRPNFTGSYYHFIENSGVFLVSQNSIFALAFYKPGTQASRFYLSILHYPSHTPVWTANPSLDLPVSFLFSFTAAGLSLTIPSSNLSSVWLTPSISKPANSLWLLDSGELQLLDSTNVSLWSSFSQPTDTILPGQTLPTGASLISATSNVDLTPGRYRLFITGTDAFLQWSTTNNSFLSYWALSLDLRATENSNKQVEYLSLNNTGLYLFASNAANSVVSGFLFPPTTSNNEIRFLWLDASGQLHIMRYYLPKNSKSSTSDLNTLLLAPASHCDLPFTCKALGLCSAGSNGSTCSCPSNFGASSGGCEPADGSLLPSCGSGNDQQSSVSYLSLGIGIDYFANRLASPDPSINDFSSCENLCSSNCSCLGFFYKNSSRSCYLLEQKIGTLFSSNTEDHTSAVGYVKTIHQMPSQTKATNSSITLSFIFLVIFLPCMAGVVGIIFLYTTLIKWHKGIPIGGRTRSNRETTEPMRSEAYHHIRTDGKNNLEIGEEISIPGLPTRFTYSDLEFATVKFSKHIGSGGFGSVYKGNLPDKTTVAVKRMINMGRQGRHEFLTEIAVISNIRHINLVKLRGFCAEGNHRMLVYEYMNRGSLDHSLFRLDSPLDWPERLHIAIGAARGLAYLHSGCDHKIIHCDVKPENILLDDQKGVKIADFGLAKLIAPDQSSLFTTLRGTRGYLAPEWLTNSRITDKTDVYSFGMVLLEIIHGRKNWSIDTWCNLPSSTKTNVYFPMVALKKHEERRYDELIDPKIEKKVDKEEIGRVIRVALCCLHEEPHFRPSMGAVVGMLEGSLQVWEPRIMSLHHLSMYERGFLGKDMCNNGLDEGMDTETTSTVCLDSKGTSGVCNLPSYLSAEQLSGPR</sequence>
<dbReference type="SUPFAM" id="SSF56112">
    <property type="entry name" value="Protein kinase-like (PK-like)"/>
    <property type="match status" value="1"/>
</dbReference>
<dbReference type="InterPro" id="IPR003609">
    <property type="entry name" value="Pan_app"/>
</dbReference>
<comment type="catalytic activity">
    <reaction evidence="16 18">
        <text>L-threonyl-[protein] + ATP = O-phospho-L-threonyl-[protein] + ADP + H(+)</text>
        <dbReference type="Rhea" id="RHEA:46608"/>
        <dbReference type="Rhea" id="RHEA-COMP:11060"/>
        <dbReference type="Rhea" id="RHEA-COMP:11605"/>
        <dbReference type="ChEBI" id="CHEBI:15378"/>
        <dbReference type="ChEBI" id="CHEBI:30013"/>
        <dbReference type="ChEBI" id="CHEBI:30616"/>
        <dbReference type="ChEBI" id="CHEBI:61977"/>
        <dbReference type="ChEBI" id="CHEBI:456216"/>
        <dbReference type="EC" id="2.7.11.1"/>
    </reaction>
</comment>
<dbReference type="Gene3D" id="3.30.200.20">
    <property type="entry name" value="Phosphorylase Kinase, domain 1"/>
    <property type="match status" value="1"/>
</dbReference>
<comment type="catalytic activity">
    <reaction evidence="17 18">
        <text>L-seryl-[protein] + ATP = O-phospho-L-seryl-[protein] + ADP + H(+)</text>
        <dbReference type="Rhea" id="RHEA:17989"/>
        <dbReference type="Rhea" id="RHEA-COMP:9863"/>
        <dbReference type="Rhea" id="RHEA-COMP:11604"/>
        <dbReference type="ChEBI" id="CHEBI:15378"/>
        <dbReference type="ChEBI" id="CHEBI:29999"/>
        <dbReference type="ChEBI" id="CHEBI:30616"/>
        <dbReference type="ChEBI" id="CHEBI:83421"/>
        <dbReference type="ChEBI" id="CHEBI:456216"/>
        <dbReference type="EC" id="2.7.11.1"/>
    </reaction>
</comment>
<keyword evidence="11 20" id="KW-1133">Transmembrane helix</keyword>
<evidence type="ECO:0000256" key="17">
    <source>
        <dbReference type="ARBA" id="ARBA00048679"/>
    </source>
</evidence>
<keyword evidence="10 18" id="KW-0067">ATP-binding</keyword>
<feature type="signal peptide" evidence="21">
    <location>
        <begin position="1"/>
        <end position="21"/>
    </location>
</feature>
<dbReference type="SUPFAM" id="SSF51110">
    <property type="entry name" value="alpha-D-mannose-specific plant lectins"/>
    <property type="match status" value="1"/>
</dbReference>
<evidence type="ECO:0000256" key="16">
    <source>
        <dbReference type="ARBA" id="ARBA00047899"/>
    </source>
</evidence>
<evidence type="ECO:0000256" key="19">
    <source>
        <dbReference type="PROSITE-ProRule" id="PRU10141"/>
    </source>
</evidence>
<evidence type="ECO:0000256" key="12">
    <source>
        <dbReference type="ARBA" id="ARBA00023136"/>
    </source>
</evidence>
<gene>
    <name evidence="24" type="ORF">LUZ61_001467</name>
</gene>
<dbReference type="PANTHER" id="PTHR47976">
    <property type="entry name" value="G-TYPE LECTIN S-RECEPTOR-LIKE SERINE/THREONINE-PROTEIN KINASE SD2-5"/>
    <property type="match status" value="1"/>
</dbReference>
<keyword evidence="25" id="KW-1185">Reference proteome</keyword>
<proteinExistence type="inferred from homology"/>
<evidence type="ECO:0000256" key="21">
    <source>
        <dbReference type="SAM" id="SignalP"/>
    </source>
</evidence>
<dbReference type="PROSITE" id="PS50011">
    <property type="entry name" value="PROTEIN_KINASE_DOM"/>
    <property type="match status" value="1"/>
</dbReference>
<comment type="subcellular location">
    <subcellularLocation>
        <location evidence="1">Membrane</location>
        <topology evidence="1">Single-pass type I membrane protein</topology>
    </subcellularLocation>
</comment>
<evidence type="ECO:0000313" key="25">
    <source>
        <dbReference type="Proteomes" id="UP001210211"/>
    </source>
</evidence>
<evidence type="ECO:0000259" key="22">
    <source>
        <dbReference type="PROSITE" id="PS50011"/>
    </source>
</evidence>
<keyword evidence="7" id="KW-0430">Lectin</keyword>
<reference evidence="24 25" key="1">
    <citation type="journal article" date="2022" name="Cell">
        <title>Repeat-based holocentromeres influence genome architecture and karyotype evolution.</title>
        <authorList>
            <person name="Hofstatter P.G."/>
            <person name="Thangavel G."/>
            <person name="Lux T."/>
            <person name="Neumann P."/>
            <person name="Vondrak T."/>
            <person name="Novak P."/>
            <person name="Zhang M."/>
            <person name="Costa L."/>
            <person name="Castellani M."/>
            <person name="Scott A."/>
            <person name="Toegelov H."/>
            <person name="Fuchs J."/>
            <person name="Mata-Sucre Y."/>
            <person name="Dias Y."/>
            <person name="Vanzela A.L.L."/>
            <person name="Huettel B."/>
            <person name="Almeida C.C.S."/>
            <person name="Simkova H."/>
            <person name="Souza G."/>
            <person name="Pedrosa-Harand A."/>
            <person name="Macas J."/>
            <person name="Mayer K.F.X."/>
            <person name="Houben A."/>
            <person name="Marques A."/>
        </authorList>
    </citation>
    <scope>NUCLEOTIDE SEQUENCE [LARGE SCALE GENOMIC DNA]</scope>
    <source>
        <strain evidence="24">RhyTen1mFocal</strain>
    </source>
</reference>
<comment type="similarity">
    <text evidence="18">Belongs to the protein kinase superfamily. Ser/Thr protein kinase family.</text>
</comment>
<dbReference type="Pfam" id="PF01453">
    <property type="entry name" value="B_lectin"/>
    <property type="match status" value="1"/>
</dbReference>
<evidence type="ECO:0000259" key="23">
    <source>
        <dbReference type="PROSITE" id="PS50948"/>
    </source>
</evidence>
<dbReference type="InterPro" id="IPR051343">
    <property type="entry name" value="G-type_lectin_kinases/EP1-like"/>
</dbReference>
<dbReference type="PROSITE" id="PS00108">
    <property type="entry name" value="PROTEIN_KINASE_ST"/>
    <property type="match status" value="1"/>
</dbReference>
<evidence type="ECO:0000256" key="13">
    <source>
        <dbReference type="ARBA" id="ARBA00023157"/>
    </source>
</evidence>
<keyword evidence="15" id="KW-0325">Glycoprotein</keyword>
<evidence type="ECO:0000256" key="6">
    <source>
        <dbReference type="ARBA" id="ARBA00022729"/>
    </source>
</evidence>
<dbReference type="Proteomes" id="UP001210211">
    <property type="component" value="Unassembled WGS sequence"/>
</dbReference>
<dbReference type="SMART" id="SM00108">
    <property type="entry name" value="B_lectin"/>
    <property type="match status" value="1"/>
</dbReference>
<keyword evidence="12 20" id="KW-0472">Membrane</keyword>
<dbReference type="InterPro" id="IPR011009">
    <property type="entry name" value="Kinase-like_dom_sf"/>
</dbReference>
<feature type="binding site" evidence="19">
    <location>
        <position position="568"/>
    </location>
    <ligand>
        <name>ATP</name>
        <dbReference type="ChEBI" id="CHEBI:30616"/>
    </ligand>
</feature>
<dbReference type="InterPro" id="IPR008271">
    <property type="entry name" value="Ser/Thr_kinase_AS"/>
</dbReference>
<dbReference type="InterPro" id="IPR017441">
    <property type="entry name" value="Protein_kinase_ATP_BS"/>
</dbReference>
<evidence type="ECO:0000256" key="3">
    <source>
        <dbReference type="ARBA" id="ARBA00022536"/>
    </source>
</evidence>
<feature type="domain" description="Protein kinase" evidence="22">
    <location>
        <begin position="540"/>
        <end position="826"/>
    </location>
</feature>
<organism evidence="24 25">
    <name type="scientific">Rhynchospora tenuis</name>
    <dbReference type="NCBI Taxonomy" id="198213"/>
    <lineage>
        <taxon>Eukaryota</taxon>
        <taxon>Viridiplantae</taxon>
        <taxon>Streptophyta</taxon>
        <taxon>Embryophyta</taxon>
        <taxon>Tracheophyta</taxon>
        <taxon>Spermatophyta</taxon>
        <taxon>Magnoliopsida</taxon>
        <taxon>Liliopsida</taxon>
        <taxon>Poales</taxon>
        <taxon>Cyperaceae</taxon>
        <taxon>Cyperoideae</taxon>
        <taxon>Rhynchosporeae</taxon>
        <taxon>Rhynchospora</taxon>
    </lineage>
</organism>
<evidence type="ECO:0000256" key="9">
    <source>
        <dbReference type="ARBA" id="ARBA00022777"/>
    </source>
</evidence>
<dbReference type="CDD" id="cd01098">
    <property type="entry name" value="PAN_AP_plant"/>
    <property type="match status" value="1"/>
</dbReference>
<name>A0AAD5ZH05_9POAL</name>
<keyword evidence="8 18" id="KW-0547">Nucleotide-binding</keyword>
<dbReference type="InterPro" id="IPR036426">
    <property type="entry name" value="Bulb-type_lectin_dom_sf"/>
</dbReference>
<dbReference type="PROSITE" id="PS00107">
    <property type="entry name" value="PROTEIN_KINASE_ATP"/>
    <property type="match status" value="1"/>
</dbReference>
<dbReference type="GO" id="GO:0005524">
    <property type="term" value="F:ATP binding"/>
    <property type="evidence" value="ECO:0007669"/>
    <property type="project" value="UniProtKB-UniRule"/>
</dbReference>
<dbReference type="InterPro" id="IPR024171">
    <property type="entry name" value="SRK-like_kinase"/>
</dbReference>
<feature type="chain" id="PRO_5042166727" description="Receptor-like serine/threonine-protein kinase" evidence="21">
    <location>
        <begin position="22"/>
        <end position="887"/>
    </location>
</feature>
<evidence type="ECO:0000256" key="11">
    <source>
        <dbReference type="ARBA" id="ARBA00022989"/>
    </source>
</evidence>